<feature type="domain" description="Rho termination factor-like N-terminal" evidence="1">
    <location>
        <begin position="58"/>
        <end position="88"/>
    </location>
</feature>
<gene>
    <name evidence="2" type="ORF">EV137_4692</name>
</gene>
<evidence type="ECO:0000313" key="2">
    <source>
        <dbReference type="EMBL" id="TDW90863.1"/>
    </source>
</evidence>
<sequence length="91" mass="10062">MPDDSLGDKLGRQVKNIKGGLKDVAHAFTDADPERRTDAMAGRVTGMRSRTSSNAREGMSKDELYAEAKRLGIKGRSKMTKEELLRAVRRA</sequence>
<reference evidence="2 3" key="1">
    <citation type="submission" date="2019-03" db="EMBL/GenBank/DDBJ databases">
        <title>Genomic Encyclopedia of Type Strains, Phase III (KMG-III): the genomes of soil and plant-associated and newly described type strains.</title>
        <authorList>
            <person name="Whitman W."/>
        </authorList>
    </citation>
    <scope>NUCLEOTIDE SEQUENCE [LARGE SCALE GENOMIC DNA]</scope>
    <source>
        <strain evidence="2 3">VKMAc-2574</strain>
    </source>
</reference>
<name>A0ABY2FIF9_9ACTN</name>
<evidence type="ECO:0000313" key="3">
    <source>
        <dbReference type="Proteomes" id="UP000295060"/>
    </source>
</evidence>
<dbReference type="Proteomes" id="UP000295060">
    <property type="component" value="Unassembled WGS sequence"/>
</dbReference>
<protein>
    <submittedName>
        <fullName evidence="2">Rho termination factor-like protein</fullName>
    </submittedName>
</protein>
<comment type="caution">
    <text evidence="2">The sequence shown here is derived from an EMBL/GenBank/DDBJ whole genome shotgun (WGS) entry which is preliminary data.</text>
</comment>
<dbReference type="EMBL" id="SODU01000002">
    <property type="protein sequence ID" value="TDW90863.1"/>
    <property type="molecule type" value="Genomic_DNA"/>
</dbReference>
<keyword evidence="3" id="KW-1185">Reference proteome</keyword>
<dbReference type="InterPro" id="IPR011112">
    <property type="entry name" value="Rho-like_N"/>
</dbReference>
<organism evidence="2 3">
    <name type="scientific">Kribbella pratensis</name>
    <dbReference type="NCBI Taxonomy" id="2512112"/>
    <lineage>
        <taxon>Bacteria</taxon>
        <taxon>Bacillati</taxon>
        <taxon>Actinomycetota</taxon>
        <taxon>Actinomycetes</taxon>
        <taxon>Propionibacteriales</taxon>
        <taxon>Kribbellaceae</taxon>
        <taxon>Kribbella</taxon>
    </lineage>
</organism>
<dbReference type="Pfam" id="PF07498">
    <property type="entry name" value="Rho_N"/>
    <property type="match status" value="1"/>
</dbReference>
<dbReference type="RefSeq" id="WP_134003604.1">
    <property type="nucleotide sequence ID" value="NZ_SODU01000002.1"/>
</dbReference>
<accession>A0ABY2FIF9</accession>
<evidence type="ECO:0000259" key="1">
    <source>
        <dbReference type="Pfam" id="PF07498"/>
    </source>
</evidence>
<proteinExistence type="predicted"/>